<gene>
    <name evidence="2" type="ORF">DDZ16_19855</name>
</gene>
<comment type="caution">
    <text evidence="2">The sequence shown here is derived from an EMBL/GenBank/DDBJ whole genome shotgun (WGS) entry which is preliminary data.</text>
</comment>
<organism evidence="2 3">
    <name type="scientific">Marinilabilia rubra</name>
    <dbReference type="NCBI Taxonomy" id="2162893"/>
    <lineage>
        <taxon>Bacteria</taxon>
        <taxon>Pseudomonadati</taxon>
        <taxon>Bacteroidota</taxon>
        <taxon>Bacteroidia</taxon>
        <taxon>Marinilabiliales</taxon>
        <taxon>Marinilabiliaceae</taxon>
        <taxon>Marinilabilia</taxon>
    </lineage>
</organism>
<evidence type="ECO:0000313" key="2">
    <source>
        <dbReference type="EMBL" id="PWD97597.1"/>
    </source>
</evidence>
<protein>
    <submittedName>
        <fullName evidence="2">Uncharacterized protein</fullName>
    </submittedName>
</protein>
<accession>A0A2U2B3I6</accession>
<keyword evidence="3" id="KW-1185">Reference proteome</keyword>
<evidence type="ECO:0000313" key="3">
    <source>
        <dbReference type="Proteomes" id="UP000244956"/>
    </source>
</evidence>
<dbReference type="EMBL" id="QEWP01000031">
    <property type="protein sequence ID" value="PWD97597.1"/>
    <property type="molecule type" value="Genomic_DNA"/>
</dbReference>
<sequence>MQMFKLATDSESKYRGTGYGKTVRPDLRGGRQSNLLSYLDCAAWKGNNRQVAVINNLYI</sequence>
<dbReference type="Proteomes" id="UP000244956">
    <property type="component" value="Unassembled WGS sequence"/>
</dbReference>
<dbReference type="AlphaFoldDB" id="A0A2U2B3I6"/>
<reference evidence="2 3" key="1">
    <citation type="submission" date="2018-05" db="EMBL/GenBank/DDBJ databases">
        <title>Marinilabilia rubrum sp. nov., isolated from saltern sediment.</title>
        <authorList>
            <person name="Zhang R."/>
        </authorList>
    </citation>
    <scope>NUCLEOTIDE SEQUENCE [LARGE SCALE GENOMIC DNA]</scope>
    <source>
        <strain evidence="2 3">WTE16</strain>
    </source>
</reference>
<name>A0A2U2B3I6_9BACT</name>
<evidence type="ECO:0000256" key="1">
    <source>
        <dbReference type="SAM" id="MobiDB-lite"/>
    </source>
</evidence>
<proteinExistence type="predicted"/>
<feature type="region of interest" description="Disordered" evidence="1">
    <location>
        <begin position="1"/>
        <end position="25"/>
    </location>
</feature>